<dbReference type="InterPro" id="IPR004910">
    <property type="entry name" value="Yippee/Mis18/Cereblon"/>
</dbReference>
<organism evidence="6 7">
    <name type="scientific">Synchytrium microbalum</name>
    <dbReference type="NCBI Taxonomy" id="1806994"/>
    <lineage>
        <taxon>Eukaryota</taxon>
        <taxon>Fungi</taxon>
        <taxon>Fungi incertae sedis</taxon>
        <taxon>Chytridiomycota</taxon>
        <taxon>Chytridiomycota incertae sedis</taxon>
        <taxon>Chytridiomycetes</taxon>
        <taxon>Synchytriales</taxon>
        <taxon>Synchytriaceae</taxon>
        <taxon>Synchytrium</taxon>
    </lineage>
</organism>
<dbReference type="Pfam" id="PF03226">
    <property type="entry name" value="Yippee-Mis18"/>
    <property type="match status" value="1"/>
</dbReference>
<dbReference type="InterPro" id="IPR039058">
    <property type="entry name" value="Yippee_fam"/>
</dbReference>
<keyword evidence="2" id="KW-0479">Metal-binding</keyword>
<keyword evidence="3" id="KW-0862">Zinc</keyword>
<dbReference type="PROSITE" id="PS51792">
    <property type="entry name" value="YIPPEE"/>
    <property type="match status" value="1"/>
</dbReference>
<evidence type="ECO:0000256" key="2">
    <source>
        <dbReference type="ARBA" id="ARBA00022723"/>
    </source>
</evidence>
<keyword evidence="7" id="KW-1185">Reference proteome</keyword>
<dbReference type="STRING" id="1806994.A0A507C5N8"/>
<dbReference type="PANTHER" id="PTHR13848">
    <property type="entry name" value="PROTEIN YIPPEE-LIKE CG15309-RELATED"/>
    <property type="match status" value="1"/>
</dbReference>
<dbReference type="GeneID" id="42004913"/>
<dbReference type="Proteomes" id="UP000319731">
    <property type="component" value="Unassembled WGS sequence"/>
</dbReference>
<evidence type="ECO:0000313" key="6">
    <source>
        <dbReference type="EMBL" id="TPX33404.1"/>
    </source>
</evidence>
<evidence type="ECO:0000313" key="7">
    <source>
        <dbReference type="Proteomes" id="UP000319731"/>
    </source>
</evidence>
<dbReference type="AlphaFoldDB" id="A0A507C5N8"/>
<evidence type="ECO:0000256" key="1">
    <source>
        <dbReference type="ARBA" id="ARBA00005613"/>
    </source>
</evidence>
<evidence type="ECO:0000256" key="3">
    <source>
        <dbReference type="ARBA" id="ARBA00022833"/>
    </source>
</evidence>
<reference evidence="6 7" key="1">
    <citation type="journal article" date="2019" name="Sci. Rep.">
        <title>Comparative genomics of chytrid fungi reveal insights into the obligate biotrophic and pathogenic lifestyle of Synchytrium endobioticum.</title>
        <authorList>
            <person name="van de Vossenberg B.T.L.H."/>
            <person name="Warris S."/>
            <person name="Nguyen H.D.T."/>
            <person name="van Gent-Pelzer M.P.E."/>
            <person name="Joly D.L."/>
            <person name="van de Geest H.C."/>
            <person name="Bonants P.J.M."/>
            <person name="Smith D.S."/>
            <person name="Levesque C.A."/>
            <person name="van der Lee T.A.J."/>
        </authorList>
    </citation>
    <scope>NUCLEOTIDE SEQUENCE [LARGE SCALE GENOMIC DNA]</scope>
    <source>
        <strain evidence="6 7">JEL517</strain>
    </source>
</reference>
<comment type="similarity">
    <text evidence="1 4">Belongs to the yippee family.</text>
</comment>
<dbReference type="OrthoDB" id="6407410at2759"/>
<dbReference type="InterPro" id="IPR034751">
    <property type="entry name" value="Yippee"/>
</dbReference>
<dbReference type="RefSeq" id="XP_031024416.1">
    <property type="nucleotide sequence ID" value="XM_031169616.1"/>
</dbReference>
<proteinExistence type="inferred from homology"/>
<comment type="caution">
    <text evidence="6">The sequence shown here is derived from an EMBL/GenBank/DDBJ whole genome shotgun (WGS) entry which is preliminary data.</text>
</comment>
<dbReference type="GO" id="GO:0046872">
    <property type="term" value="F:metal ion binding"/>
    <property type="evidence" value="ECO:0007669"/>
    <property type="project" value="UniProtKB-KW"/>
</dbReference>
<feature type="domain" description="Yippee" evidence="5">
    <location>
        <begin position="13"/>
        <end position="110"/>
    </location>
</feature>
<gene>
    <name evidence="6" type="ORF">SmJEL517_g03688</name>
</gene>
<evidence type="ECO:0000259" key="5">
    <source>
        <dbReference type="PROSITE" id="PS51792"/>
    </source>
</evidence>
<sequence length="112" mass="12875">MGKLYLVWLEAQKVFGCADCGTHLSSLDRRESVRFQGHHGAAWLFTEVVNVIEGPLQDRSMTTGMHTVRDIYCTKCGQLLGWRYVKAAEEDQKYKERKFILERALVQEIPNA</sequence>
<dbReference type="EMBL" id="QEAO01000021">
    <property type="protein sequence ID" value="TPX33404.1"/>
    <property type="molecule type" value="Genomic_DNA"/>
</dbReference>
<name>A0A507C5N8_9FUNG</name>
<evidence type="ECO:0000256" key="4">
    <source>
        <dbReference type="RuleBase" id="RU110713"/>
    </source>
</evidence>
<accession>A0A507C5N8</accession>
<protein>
    <recommendedName>
        <fullName evidence="4">Protein yippee-like</fullName>
    </recommendedName>
</protein>